<sequence length="787" mass="80584">MSPRRPAPGPATAPVPAAPSTAAPGRSPAAVLGPAGTVLAATALSLVALAGVLDGAGWVAGALLAALGTVAATAVARLVGLPALTAPLFGAGALVLVLTVVFLREPALLGFVPTPAALARAQELVREAAGVVGRRPAPYQAGPAASFTAALLAGLVALLIDVLLTVLRLPGLSALGVLAVLAVPALVLPGSVGPAGTAAAVLAALLLLAGGRHWGAVREARTAPAPGSVPRALVVGAGVLAVTLVLPGLVPGFVSGAFPQGSGPAGQRAPGVGPLRAVGQDLRTAEQAPVLEHTGEPQLLRVLTLEDFGAPEWFPAEDGLEEGLEDFGPSPLTPVGPGAERTTAVTLRDRPGRWLPLPWAPLEVEAPAGEDWSWSPRDLTVHADPAPEPGTAYEVRAVEPTPTARQLREAPAARDPALDPFRALPADTPAALREAAERRTREARTDFDRALALQEWLRSDEFVHDVDAPLAGGYDAGGMAALDTFLETRTGYSGHFAPAMAVMARELGIPARVAVGYLPPAAEDTAFAGAQEAVRVRPRDAHAWPELWFEGTGWVRFEPTPGTEDVPGYADEDPSGPEDPDASGPDGRPSADPSAPETGPASAPPTAPPTATPSTSPEPAVTGPASAEPAPAEEPVERTTVPVWLPWLLAAAGALLLVLPAALPRLLRGRRRARRLRLLEDPGADPAARVLAGWAEVEDLAVDHGLGRAPAETPRAFTDRLAGLLPAAAPGLQRLVADVERALYGPAAGTWVPAAGDGDVRALQVALADRPGSRRARWLPPSVLRGR</sequence>
<dbReference type="PANTHER" id="PTHR42736">
    <property type="entry name" value="PROTEIN-GLUTAMINE GAMMA-GLUTAMYLTRANSFERASE"/>
    <property type="match status" value="1"/>
</dbReference>
<evidence type="ECO:0000256" key="1">
    <source>
        <dbReference type="SAM" id="MobiDB-lite"/>
    </source>
</evidence>
<keyword evidence="7" id="KW-1185">Reference proteome</keyword>
<feature type="compositionally biased region" description="Low complexity" evidence="1">
    <location>
        <begin position="612"/>
        <end position="630"/>
    </location>
</feature>
<dbReference type="InterPro" id="IPR025403">
    <property type="entry name" value="TgpA-like_C"/>
</dbReference>
<keyword evidence="2" id="KW-1133">Transmembrane helix</keyword>
<dbReference type="Proteomes" id="UP000057181">
    <property type="component" value="Chromosome"/>
</dbReference>
<dbReference type="Gene3D" id="3.10.620.30">
    <property type="match status" value="1"/>
</dbReference>
<dbReference type="SMART" id="SM00460">
    <property type="entry name" value="TGc"/>
    <property type="match status" value="1"/>
</dbReference>
<feature type="transmembrane region" description="Helical" evidence="2">
    <location>
        <begin position="29"/>
        <end position="50"/>
    </location>
</feature>
<protein>
    <submittedName>
        <fullName evidence="5">Transglutaminase</fullName>
    </submittedName>
</protein>
<keyword evidence="2" id="KW-0812">Transmembrane</keyword>
<dbReference type="Proteomes" id="UP000321155">
    <property type="component" value="Unassembled WGS sequence"/>
</dbReference>
<dbReference type="Pfam" id="PF11992">
    <property type="entry name" value="TgpA_N"/>
    <property type="match status" value="1"/>
</dbReference>
<feature type="transmembrane region" description="Helical" evidence="2">
    <location>
        <begin position="644"/>
        <end position="667"/>
    </location>
</feature>
<feature type="region of interest" description="Disordered" evidence="1">
    <location>
        <begin position="555"/>
        <end position="635"/>
    </location>
</feature>
<dbReference type="InterPro" id="IPR038765">
    <property type="entry name" value="Papain-like_cys_pep_sf"/>
</dbReference>
<dbReference type="InterPro" id="IPR052901">
    <property type="entry name" value="Bact_TGase-like"/>
</dbReference>
<feature type="region of interest" description="Disordered" evidence="1">
    <location>
        <begin position="1"/>
        <end position="22"/>
    </location>
</feature>
<dbReference type="InterPro" id="IPR002931">
    <property type="entry name" value="Transglutaminase-like"/>
</dbReference>
<evidence type="ECO:0000313" key="6">
    <source>
        <dbReference type="Proteomes" id="UP000057181"/>
    </source>
</evidence>
<dbReference type="RefSeq" id="WP_058858283.1">
    <property type="nucleotide sequence ID" value="NZ_BJZR01000103.1"/>
</dbReference>
<feature type="transmembrane region" description="Helical" evidence="2">
    <location>
        <begin position="144"/>
        <end position="164"/>
    </location>
</feature>
<reference evidence="5 7" key="2">
    <citation type="submission" date="2019-07" db="EMBL/GenBank/DDBJ databases">
        <title>Whole genome shotgun sequence of Kocuria flava NBRC 107626.</title>
        <authorList>
            <person name="Hosoyama A."/>
            <person name="Uohara A."/>
            <person name="Ohji S."/>
            <person name="Ichikawa N."/>
        </authorList>
    </citation>
    <scope>NUCLEOTIDE SEQUENCE [LARGE SCALE GENOMIC DNA]</scope>
    <source>
        <strain evidence="5 7">NBRC 107626</strain>
    </source>
</reference>
<feature type="compositionally biased region" description="Pro residues" evidence="1">
    <location>
        <begin position="1"/>
        <end position="17"/>
    </location>
</feature>
<dbReference type="EMBL" id="BJZR01000103">
    <property type="protein sequence ID" value="GEO93310.1"/>
    <property type="molecule type" value="Genomic_DNA"/>
</dbReference>
<feature type="transmembrane region" description="Helical" evidence="2">
    <location>
        <begin position="171"/>
        <end position="188"/>
    </location>
</feature>
<dbReference type="EMBL" id="CP013254">
    <property type="protein sequence ID" value="ALU39572.1"/>
    <property type="molecule type" value="Genomic_DNA"/>
</dbReference>
<name>A0A0U2WSZ6_9MICC</name>
<proteinExistence type="predicted"/>
<feature type="transmembrane region" description="Helical" evidence="2">
    <location>
        <begin position="232"/>
        <end position="254"/>
    </location>
</feature>
<dbReference type="Pfam" id="PF13559">
    <property type="entry name" value="DUF4129"/>
    <property type="match status" value="1"/>
</dbReference>
<feature type="compositionally biased region" description="Pro residues" evidence="1">
    <location>
        <begin position="602"/>
        <end position="611"/>
    </location>
</feature>
<feature type="transmembrane region" description="Helical" evidence="2">
    <location>
        <begin position="56"/>
        <end position="76"/>
    </location>
</feature>
<feature type="compositionally biased region" description="Acidic residues" evidence="1">
    <location>
        <begin position="570"/>
        <end position="581"/>
    </location>
</feature>
<dbReference type="STRING" id="446860.AS188_07205"/>
<evidence type="ECO:0000313" key="7">
    <source>
        <dbReference type="Proteomes" id="UP000321155"/>
    </source>
</evidence>
<gene>
    <name evidence="4" type="ORF">AS188_07205</name>
    <name evidence="5" type="ORF">KFL01_26160</name>
</gene>
<reference evidence="4 6" key="1">
    <citation type="submission" date="2015-11" db="EMBL/GenBank/DDBJ databases">
        <title>Complete Genome Sequence of Kocuria flava strain HO-9041.</title>
        <authorList>
            <person name="Zhou M."/>
            <person name="Dai J."/>
        </authorList>
    </citation>
    <scope>NUCLEOTIDE SEQUENCE [LARGE SCALE GENOMIC DNA]</scope>
    <source>
        <strain evidence="4 6">HO-9041</strain>
    </source>
</reference>
<evidence type="ECO:0000313" key="5">
    <source>
        <dbReference type="EMBL" id="GEO93310.1"/>
    </source>
</evidence>
<evidence type="ECO:0000259" key="3">
    <source>
        <dbReference type="SMART" id="SM00460"/>
    </source>
</evidence>
<dbReference type="PANTHER" id="PTHR42736:SF1">
    <property type="entry name" value="PROTEIN-GLUTAMINE GAMMA-GLUTAMYLTRANSFERASE"/>
    <property type="match status" value="1"/>
</dbReference>
<dbReference type="OrthoDB" id="9804023at2"/>
<feature type="transmembrane region" description="Helical" evidence="2">
    <location>
        <begin position="83"/>
        <end position="103"/>
    </location>
</feature>
<dbReference type="AlphaFoldDB" id="A0A0U2WSZ6"/>
<dbReference type="KEGG" id="kfv:AS188_07205"/>
<evidence type="ECO:0000256" key="2">
    <source>
        <dbReference type="SAM" id="Phobius"/>
    </source>
</evidence>
<dbReference type="Pfam" id="PF01841">
    <property type="entry name" value="Transglut_core"/>
    <property type="match status" value="1"/>
</dbReference>
<dbReference type="InterPro" id="IPR021878">
    <property type="entry name" value="TgpA_N"/>
</dbReference>
<feature type="domain" description="Transglutaminase-like" evidence="3">
    <location>
        <begin position="485"/>
        <end position="561"/>
    </location>
</feature>
<dbReference type="SUPFAM" id="SSF54001">
    <property type="entry name" value="Cysteine proteinases"/>
    <property type="match status" value="1"/>
</dbReference>
<keyword evidence="2" id="KW-0472">Membrane</keyword>
<organism evidence="4 6">
    <name type="scientific">Kocuria flava</name>
    <dbReference type="NCBI Taxonomy" id="446860"/>
    <lineage>
        <taxon>Bacteria</taxon>
        <taxon>Bacillati</taxon>
        <taxon>Actinomycetota</taxon>
        <taxon>Actinomycetes</taxon>
        <taxon>Micrococcales</taxon>
        <taxon>Micrococcaceae</taxon>
        <taxon>Kocuria</taxon>
    </lineage>
</organism>
<accession>A0A0U2WSZ6</accession>
<evidence type="ECO:0000313" key="4">
    <source>
        <dbReference type="EMBL" id="ALU39572.1"/>
    </source>
</evidence>
<feature type="transmembrane region" description="Helical" evidence="2">
    <location>
        <begin position="194"/>
        <end position="211"/>
    </location>
</feature>